<dbReference type="InterPro" id="IPR037212">
    <property type="entry name" value="Med7/Med21-like"/>
</dbReference>
<keyword evidence="5" id="KW-0175">Coiled coil</keyword>
<evidence type="ECO:0000256" key="4">
    <source>
        <dbReference type="ARBA" id="ARBA00023242"/>
    </source>
</evidence>
<feature type="coiled-coil region" evidence="5">
    <location>
        <begin position="111"/>
        <end position="138"/>
    </location>
</feature>
<proteinExistence type="predicted"/>
<dbReference type="SUPFAM" id="SSF140718">
    <property type="entry name" value="Mediator hinge subcomplex-like"/>
    <property type="match status" value="1"/>
</dbReference>
<dbReference type="VEuPathDB" id="ToxoDB:EMWEY_00043940"/>
<keyword evidence="4" id="KW-0539">Nucleus</keyword>
<sequence length="163" mass="17652">MQPPLGGPPQLQAPPARDPVTKLQILLGNLLKHFTDVVVHLSEVAPPRSISGAVDVDEPSEVTEASNPAVRTTMTEGQLNEFILSCSKGVGNLVHVIEEEAEKLPEGIQSQEEVESEIRYLERENEAAAAELKQLVAAVRHVREAIREAYRDAATDGTGITID</sequence>
<reference evidence="6" key="2">
    <citation type="submission" date="2013-10" db="EMBL/GenBank/DDBJ databases">
        <authorList>
            <person name="Aslett M."/>
        </authorList>
    </citation>
    <scope>NUCLEOTIDE SEQUENCE [LARGE SCALE GENOMIC DNA]</scope>
    <source>
        <strain evidence="6">Weybridge</strain>
    </source>
</reference>
<dbReference type="EMBL" id="HG722189">
    <property type="protein sequence ID" value="CDJ61697.1"/>
    <property type="molecule type" value="Genomic_DNA"/>
</dbReference>
<evidence type="ECO:0000256" key="2">
    <source>
        <dbReference type="ARBA" id="ARBA00023015"/>
    </source>
</evidence>
<gene>
    <name evidence="6" type="ORF">EMWEY_00043940</name>
</gene>
<evidence type="ECO:0000256" key="5">
    <source>
        <dbReference type="SAM" id="Coils"/>
    </source>
</evidence>
<evidence type="ECO:0000313" key="6">
    <source>
        <dbReference type="EMBL" id="CDJ61697.1"/>
    </source>
</evidence>
<dbReference type="OrthoDB" id="346704at2759"/>
<evidence type="ECO:0000256" key="1">
    <source>
        <dbReference type="ARBA" id="ARBA00004123"/>
    </source>
</evidence>
<dbReference type="RefSeq" id="XP_013338347.1">
    <property type="nucleotide sequence ID" value="XM_013482893.1"/>
</dbReference>
<accession>U6MBV0</accession>
<evidence type="ECO:0000256" key="3">
    <source>
        <dbReference type="ARBA" id="ARBA00023163"/>
    </source>
</evidence>
<evidence type="ECO:0008006" key="8">
    <source>
        <dbReference type="Google" id="ProtNLM"/>
    </source>
</evidence>
<dbReference type="GeneID" id="25338380"/>
<keyword evidence="3" id="KW-0804">Transcription</keyword>
<name>U6MBV0_EIMMA</name>
<evidence type="ECO:0000313" key="7">
    <source>
        <dbReference type="Proteomes" id="UP000030763"/>
    </source>
</evidence>
<protein>
    <recommendedName>
        <fullName evidence="8">Mediator of RNA polymerase II transcription subunit 21</fullName>
    </recommendedName>
</protein>
<organism evidence="6 7">
    <name type="scientific">Eimeria maxima</name>
    <name type="common">Coccidian parasite</name>
    <dbReference type="NCBI Taxonomy" id="5804"/>
    <lineage>
        <taxon>Eukaryota</taxon>
        <taxon>Sar</taxon>
        <taxon>Alveolata</taxon>
        <taxon>Apicomplexa</taxon>
        <taxon>Conoidasida</taxon>
        <taxon>Coccidia</taxon>
        <taxon>Eucoccidiorida</taxon>
        <taxon>Eimeriorina</taxon>
        <taxon>Eimeriidae</taxon>
        <taxon>Eimeria</taxon>
    </lineage>
</organism>
<dbReference type="AlphaFoldDB" id="U6MBV0"/>
<reference evidence="6" key="1">
    <citation type="submission" date="2013-10" db="EMBL/GenBank/DDBJ databases">
        <title>Genomic analysis of the causative agents of coccidiosis in chickens.</title>
        <authorList>
            <person name="Reid A.J."/>
            <person name="Blake D."/>
            <person name="Billington K."/>
            <person name="Browne H."/>
            <person name="Dunn M."/>
            <person name="Hung S."/>
            <person name="Kawahara F."/>
            <person name="Miranda-Saavedra D."/>
            <person name="Mourier T."/>
            <person name="Nagra H."/>
            <person name="Otto T.D."/>
            <person name="Rawlings N."/>
            <person name="Sanchez A."/>
            <person name="Sanders M."/>
            <person name="Subramaniam C."/>
            <person name="Tay Y."/>
            <person name="Dear P."/>
            <person name="Doerig C."/>
            <person name="Gruber A."/>
            <person name="Parkinson J."/>
            <person name="Shirley M."/>
            <person name="Wan K.L."/>
            <person name="Berriman M."/>
            <person name="Tomley F."/>
            <person name="Pain A."/>
        </authorList>
    </citation>
    <scope>NUCLEOTIDE SEQUENCE [LARGE SCALE GENOMIC DNA]</scope>
    <source>
        <strain evidence="6">Weybridge</strain>
    </source>
</reference>
<dbReference type="Gene3D" id="6.10.280.10">
    <property type="entry name" value="Mediator complex, subunit Med21"/>
    <property type="match status" value="1"/>
</dbReference>
<dbReference type="OMA" id="KRSQMEM"/>
<keyword evidence="7" id="KW-1185">Reference proteome</keyword>
<dbReference type="Proteomes" id="UP000030763">
    <property type="component" value="Unassembled WGS sequence"/>
</dbReference>
<keyword evidence="2" id="KW-0805">Transcription regulation</keyword>
<dbReference type="Pfam" id="PF11221">
    <property type="entry name" value="Med21"/>
    <property type="match status" value="1"/>
</dbReference>
<dbReference type="GO" id="GO:0016592">
    <property type="term" value="C:mediator complex"/>
    <property type="evidence" value="ECO:0007669"/>
    <property type="project" value="InterPro"/>
</dbReference>
<comment type="subcellular location">
    <subcellularLocation>
        <location evidence="1">Nucleus</location>
    </subcellularLocation>
</comment>
<dbReference type="InterPro" id="IPR021384">
    <property type="entry name" value="Mediator_Med21"/>
</dbReference>